<dbReference type="InterPro" id="IPR036318">
    <property type="entry name" value="FAD-bd_PCMH-like_sf"/>
</dbReference>
<comment type="subcellular location">
    <subcellularLocation>
        <location evidence="1 7">Peroxisome</location>
    </subcellularLocation>
</comment>
<keyword evidence="7" id="KW-0285">Flavoprotein</keyword>
<comment type="subunit">
    <text evidence="3 7">Homodimer.</text>
</comment>
<accession>A0A9J6BNU0</accession>
<evidence type="ECO:0000256" key="7">
    <source>
        <dbReference type="RuleBase" id="RU363113"/>
    </source>
</evidence>
<name>A0A9J6BNU0_POLVA</name>
<organism evidence="9 10">
    <name type="scientific">Polypedilum vanderplanki</name>
    <name type="common">Sleeping chironomid midge</name>
    <dbReference type="NCBI Taxonomy" id="319348"/>
    <lineage>
        <taxon>Eukaryota</taxon>
        <taxon>Metazoa</taxon>
        <taxon>Ecdysozoa</taxon>
        <taxon>Arthropoda</taxon>
        <taxon>Hexapoda</taxon>
        <taxon>Insecta</taxon>
        <taxon>Pterygota</taxon>
        <taxon>Neoptera</taxon>
        <taxon>Endopterygota</taxon>
        <taxon>Diptera</taxon>
        <taxon>Nematocera</taxon>
        <taxon>Chironomoidea</taxon>
        <taxon>Chironomidae</taxon>
        <taxon>Chironominae</taxon>
        <taxon>Polypedilum</taxon>
        <taxon>Polypedilum</taxon>
    </lineage>
</organism>
<keyword evidence="7" id="KW-0444">Lipid biosynthesis</keyword>
<dbReference type="SUPFAM" id="SSF56176">
    <property type="entry name" value="FAD-binding/transporter-associated domain-like"/>
    <property type="match status" value="1"/>
</dbReference>
<evidence type="ECO:0000256" key="6">
    <source>
        <dbReference type="PIRSR" id="PIRSR625650-3"/>
    </source>
</evidence>
<comment type="cofactor">
    <cofactor evidence="6 7">
        <name>FAD</name>
        <dbReference type="ChEBI" id="CHEBI:57692"/>
    </cofactor>
</comment>
<dbReference type="EMBL" id="JADBJN010000003">
    <property type="protein sequence ID" value="KAG5671442.1"/>
    <property type="molecule type" value="Genomic_DNA"/>
</dbReference>
<feature type="domain" description="FAD-binding PCMH-type" evidence="8">
    <location>
        <begin position="121"/>
        <end position="245"/>
    </location>
</feature>
<dbReference type="InterPro" id="IPR016169">
    <property type="entry name" value="FAD-bd_PCMH_sub2"/>
</dbReference>
<keyword evidence="7" id="KW-0808">Transferase</keyword>
<keyword evidence="4 7" id="KW-0576">Peroxisome</keyword>
<dbReference type="EC" id="2.5.1.26" evidence="7"/>
<evidence type="ECO:0000256" key="3">
    <source>
        <dbReference type="ARBA" id="ARBA00011738"/>
    </source>
</evidence>
<dbReference type="InterPro" id="IPR006094">
    <property type="entry name" value="Oxid_FAD_bind_N"/>
</dbReference>
<dbReference type="InterPro" id="IPR016166">
    <property type="entry name" value="FAD-bd_PCMH"/>
</dbReference>
<evidence type="ECO:0000259" key="8">
    <source>
        <dbReference type="PROSITE" id="PS51387"/>
    </source>
</evidence>
<dbReference type="AlphaFoldDB" id="A0A9J6BNU0"/>
<reference evidence="9" key="1">
    <citation type="submission" date="2021-03" db="EMBL/GenBank/DDBJ databases">
        <title>Chromosome level genome of the anhydrobiotic midge Polypedilum vanderplanki.</title>
        <authorList>
            <person name="Yoshida Y."/>
            <person name="Kikawada T."/>
            <person name="Gusev O."/>
        </authorList>
    </citation>
    <scope>NUCLEOTIDE SEQUENCE</scope>
    <source>
        <strain evidence="9">NIAS01</strain>
        <tissue evidence="9">Whole body or cell culture</tissue>
    </source>
</reference>
<feature type="binding site" evidence="6">
    <location>
        <begin position="222"/>
        <end position="228"/>
    </location>
    <ligand>
        <name>FAD</name>
        <dbReference type="ChEBI" id="CHEBI:57692"/>
    </ligand>
</feature>
<dbReference type="GO" id="GO:0008609">
    <property type="term" value="F:alkylglycerone-phosphate synthase activity"/>
    <property type="evidence" value="ECO:0007669"/>
    <property type="project" value="UniProtKB-EC"/>
</dbReference>
<evidence type="ECO:0000256" key="1">
    <source>
        <dbReference type="ARBA" id="ARBA00004275"/>
    </source>
</evidence>
<comment type="catalytic activity">
    <reaction evidence="7">
        <text>a long chain fatty alcohol + a 1-acylglycerone 3-phosphate = a 1-O-alkylglycerone 3-phosphate + a long-chain fatty acid + H(+)</text>
        <dbReference type="Rhea" id="RHEA:36171"/>
        <dbReference type="ChEBI" id="CHEBI:15378"/>
        <dbReference type="ChEBI" id="CHEBI:17135"/>
        <dbReference type="ChEBI" id="CHEBI:57534"/>
        <dbReference type="ChEBI" id="CHEBI:57560"/>
        <dbReference type="ChEBI" id="CHEBI:73315"/>
        <dbReference type="EC" id="2.5.1.26"/>
    </reaction>
</comment>
<evidence type="ECO:0000256" key="2">
    <source>
        <dbReference type="ARBA" id="ARBA00008000"/>
    </source>
</evidence>
<dbReference type="Proteomes" id="UP001107558">
    <property type="component" value="Chromosome 3"/>
</dbReference>
<dbReference type="GO" id="GO:0008610">
    <property type="term" value="P:lipid biosynthetic process"/>
    <property type="evidence" value="ECO:0007669"/>
    <property type="project" value="InterPro"/>
</dbReference>
<dbReference type="OrthoDB" id="7786253at2759"/>
<keyword evidence="6 7" id="KW-0274">FAD</keyword>
<dbReference type="PROSITE" id="PS51387">
    <property type="entry name" value="FAD_PCMH"/>
    <property type="match status" value="1"/>
</dbReference>
<evidence type="ECO:0000256" key="4">
    <source>
        <dbReference type="ARBA" id="ARBA00023140"/>
    </source>
</evidence>
<keyword evidence="10" id="KW-1185">Reference proteome</keyword>
<comment type="function">
    <text evidence="7">Catalyzes the exchange of an acyl for a long-chain alkyl group and the formation of the ether bond in the biosynthesis of ether phospholipids.</text>
</comment>
<dbReference type="Pfam" id="PF01565">
    <property type="entry name" value="FAD_binding_4"/>
    <property type="match status" value="1"/>
</dbReference>
<comment type="pathway">
    <text evidence="7">Glycerolipid metabolism; ether lipid biosynthesis.</text>
</comment>
<protein>
    <recommendedName>
        <fullName evidence="5 7">Alkylglycerone-phosphate synthase</fullName>
        <shortName evidence="7">Alkyl-DHAP synthase</shortName>
        <ecNumber evidence="7">2.5.1.26</ecNumber>
    </recommendedName>
</protein>
<comment type="caution">
    <text evidence="9">The sequence shown here is derived from an EMBL/GenBank/DDBJ whole genome shotgun (WGS) entry which is preliminary data.</text>
</comment>
<feature type="binding site" evidence="6">
    <location>
        <begin position="235"/>
        <end position="238"/>
    </location>
    <ligand>
        <name>FAD</name>
        <dbReference type="ChEBI" id="CHEBI:57692"/>
    </ligand>
</feature>
<evidence type="ECO:0000313" key="9">
    <source>
        <dbReference type="EMBL" id="KAG5671442.1"/>
    </source>
</evidence>
<proteinExistence type="inferred from homology"/>
<sequence length="245" mass="28363">MTQYKYSNANRQELLKWNGWGYKDSKFYIDDDNIFFTGSRYPIGNDIELPNFRDYILERFEISILDKPKLPTTFPEPILNETFYNAIKDMKMDYSVDGEDRFIRCHGQTLQDIYYVRTNKFKRIPDLILWPKCHDDVVKIVKLADENNVMLIPFGGGTSVSGSITCPQDEERSIVVIDTSQMNRLLWLDKENLLACFESGIVGQDLERILQDECLTMGHEPDSIEFSTLGGWIATRASGMKKNRA</sequence>
<evidence type="ECO:0000313" key="10">
    <source>
        <dbReference type="Proteomes" id="UP001107558"/>
    </source>
</evidence>
<dbReference type="PANTHER" id="PTHR46568">
    <property type="entry name" value="ALKYLDIHYDROXYACETONEPHOSPHATE SYNTHASE, PEROXISOMAL"/>
    <property type="match status" value="1"/>
</dbReference>
<evidence type="ECO:0000256" key="5">
    <source>
        <dbReference type="ARBA" id="ARBA00031574"/>
    </source>
</evidence>
<dbReference type="GO" id="GO:0071949">
    <property type="term" value="F:FAD binding"/>
    <property type="evidence" value="ECO:0007669"/>
    <property type="project" value="InterPro"/>
</dbReference>
<dbReference type="Gene3D" id="3.30.465.10">
    <property type="match status" value="1"/>
</dbReference>
<dbReference type="InterPro" id="IPR016167">
    <property type="entry name" value="FAD-bd_PCMH_sub1"/>
</dbReference>
<dbReference type="Gene3D" id="3.30.43.10">
    <property type="entry name" value="Uridine Diphospho-n-acetylenolpyruvylglucosamine Reductase, domain 2"/>
    <property type="match status" value="1"/>
</dbReference>
<dbReference type="PANTHER" id="PTHR46568:SF1">
    <property type="entry name" value="ALKYLDIHYDROXYACETONEPHOSPHATE SYNTHASE, PEROXISOMAL"/>
    <property type="match status" value="1"/>
</dbReference>
<comment type="similarity">
    <text evidence="2 7">Belongs to the FAD-binding oxidoreductase/transferase type 4 family.</text>
</comment>
<dbReference type="GO" id="GO:0005777">
    <property type="term" value="C:peroxisome"/>
    <property type="evidence" value="ECO:0007669"/>
    <property type="project" value="UniProtKB-SubCell"/>
</dbReference>
<dbReference type="InterPro" id="IPR025650">
    <property type="entry name" value="Alkyl-DHAP_Synthase"/>
</dbReference>
<feature type="binding site" evidence="6">
    <location>
        <begin position="153"/>
        <end position="159"/>
    </location>
    <ligand>
        <name>FAD</name>
        <dbReference type="ChEBI" id="CHEBI:57692"/>
    </ligand>
</feature>
<keyword evidence="7" id="KW-0443">Lipid metabolism</keyword>
<dbReference type="Gene3D" id="3.30.160.650">
    <property type="match status" value="1"/>
</dbReference>
<gene>
    <name evidence="9" type="ORF">PVAND_001638</name>
</gene>